<comment type="caution">
    <text evidence="1">The sequence shown here is derived from an EMBL/GenBank/DDBJ whole genome shotgun (WGS) entry which is preliminary data.</text>
</comment>
<gene>
    <name evidence="1" type="ORF">MENTE1834_LOCUS29984</name>
</gene>
<reference evidence="1" key="1">
    <citation type="submission" date="2023-11" db="EMBL/GenBank/DDBJ databases">
        <authorList>
            <person name="Poullet M."/>
        </authorList>
    </citation>
    <scope>NUCLEOTIDE SEQUENCE</scope>
    <source>
        <strain evidence="1">E1834</strain>
    </source>
</reference>
<protein>
    <submittedName>
        <fullName evidence="1">Uncharacterized protein</fullName>
    </submittedName>
</protein>
<evidence type="ECO:0000313" key="2">
    <source>
        <dbReference type="Proteomes" id="UP001497535"/>
    </source>
</evidence>
<accession>A0ACB0ZUQ7</accession>
<keyword evidence="2" id="KW-1185">Reference proteome</keyword>
<sequence length="62" mass="7193">MSAPAGLLFSLIDLINSLLIFILHLLNHIRAKRETIKIIFKILFQLFHLLKSINLLHSLLFI</sequence>
<dbReference type="EMBL" id="CAVMJV010000048">
    <property type="protein sequence ID" value="CAK5082689.1"/>
    <property type="molecule type" value="Genomic_DNA"/>
</dbReference>
<dbReference type="Proteomes" id="UP001497535">
    <property type="component" value="Unassembled WGS sequence"/>
</dbReference>
<proteinExistence type="predicted"/>
<name>A0ACB0ZUQ7_MELEN</name>
<evidence type="ECO:0000313" key="1">
    <source>
        <dbReference type="EMBL" id="CAK5082689.1"/>
    </source>
</evidence>
<organism evidence="1 2">
    <name type="scientific">Meloidogyne enterolobii</name>
    <name type="common">Root-knot nematode worm</name>
    <name type="synonym">Meloidogyne mayaguensis</name>
    <dbReference type="NCBI Taxonomy" id="390850"/>
    <lineage>
        <taxon>Eukaryota</taxon>
        <taxon>Metazoa</taxon>
        <taxon>Ecdysozoa</taxon>
        <taxon>Nematoda</taxon>
        <taxon>Chromadorea</taxon>
        <taxon>Rhabditida</taxon>
        <taxon>Tylenchina</taxon>
        <taxon>Tylenchomorpha</taxon>
        <taxon>Tylenchoidea</taxon>
        <taxon>Meloidogynidae</taxon>
        <taxon>Meloidogyninae</taxon>
        <taxon>Meloidogyne</taxon>
    </lineage>
</organism>